<evidence type="ECO:0000256" key="10">
    <source>
        <dbReference type="SAM" id="SignalP"/>
    </source>
</evidence>
<comment type="subcellular location">
    <subcellularLocation>
        <location evidence="1">Endoplasmic reticulum membrane</location>
        <topology evidence="1">Single-pass membrane protein</topology>
    </subcellularLocation>
</comment>
<feature type="coiled-coil region" evidence="8">
    <location>
        <begin position="1829"/>
        <end position="1947"/>
    </location>
</feature>
<sequence>MLKILDISLILLILSLLTNIKSTKVLSAQKKCGDPECETSMSRVLAIKDYTGPDCRYLSFRSGEEIMVYFKLSRKREDLWAGSKGTEFGYFPMDAVQTEEIFVTKEIEVPTKETDFLCLDGGEYVFENEDSIFNHHTEENEYVSLYPDGKDSDFNMPEDEIMKLPDTSIPTEYKGSFSDSNKGDHKAEDLHSLETLHHGDSELRHSKTDQDESSQQEDPITQALNPVPTQSTWTVSGTAGWLGLGSEENKKAVGQSSQISEQITFRRRKIAIADSADLKKQSEESEEEPHSWFQSTLTGLLHFGNEKSGLSLLYKDSDPGIHSSSNTASSTGHQGRTAASEARKDRHSDSELSKSNWFDLKLNDILTFGYTKKNKEQLANGEVDQNEDPLPPNMQSVSVDDGLKEAAVEQMLYDEQGKYLKTNIEQTTESVVDEEQQKEKYEAITSPDITDTEVLPGNEHSDFKNAEASSFSIQLAEKLKSSNTEQDSVSGNQIIENTQESERIKSQSGLYESIYNSIIDFNKVTSDNGLGRESPAVQSSIVDQLPSSHSIDNFVPTDIPVTGEENQKGSKKLQSFFSIRYFTNILNFQGFRAEENANTLEIDLKSNEDNIQPKSSDATLSIDKENKKQLLLNQNIIEKELENQYTDTSQENILLSSSAAKASEKIIEKSILDGELVKVNKQQLQLANSKLKSCLSYQCIQITNYAKHEDQTWKGLEIQGHFDPEDKNIVYVLEAKKQSLLEVENVADSPPEQQEFPHGDIYSYEESVVMKQKKDAGKIAGPDKIEQVENSLLQASETSVERISKKMSESIQENDKSSLETHEKLFFKELEEPLRDFSQGKDIPDDNEIPIAILDNGKLVIQGGRKETLLERRLVIEKGGIKETNREQEAKNTEVDSNEYSSNDAIDIKASYLHNQKEEEGIAEDARKVAHSPFSIHFSQDSVIHSKEKYSETEELQSLSSFSHYKDLFSVQSFPDKSKNSLQEIKRTKVENSQPKSSVESLQKNKEIEEKSMLHQKTAKEANLKEDIFNKDIFLFSSARQNNADNPNVTKDAELSETIFISSELYFSECIIDPLFQDQKACEKNIDKPHKTSELHLNLQRSTQQYKSMKRVSISRKQYINEIKHLDLKALDESTPIICYTDVMKKIEHSDQLASLQLHSEKHINNNIQENVIDFCKENEFLGVKNAASMSPGSMKIFPVSYNEDYQLNKSIITKEGMNQFSQERAKVQMHVSKQISESNDSQQDSKKIRTTEKYPDILKQQGLSPFTAGQELPQREEEFNGQVNHKLNFVTHSVQKKCFQDPQMQIGEKSNEVNSSGTIEEYSDNAQSCDFSSVAKTNDGHAPKEQTISHYPNSHTFSKKSMHLPHMSESLAYPKEDKQELKSEQKVLASHVDQSDNENSISSTRPDKKHISQEEYATKTYLAPNLEGEEFRNLVQNRKKDGILHTEDTEPEFQQEIVPLKLSAVASQKKTNNNLLLKKHGLADISASEDQESESVFQKAVQNGKLITDTGLDLKDASFSRRFQEFNLKLVEESEKILQANMCDSYELQQLHQEFEKLQYNTSISPREDIYKERKQVITLVEHEHKLNIGHEKCMKTIMHLLPEVQELMWDVRNNCGVQKAESGNGKLPGKALKEKHPLNSNKEPNNDQYSEKNMPPTNTKEKLNTSGKNGLNQQDVKEKVQGNNLMNQSCTTGNESKWLLQIILHLNEFCAVITSVFSSMVSMSKKVVSSLPENMRPGPDLYGFPWEIVICGTIVAIFTILLVLCRSYKSVRSRLYLGREKQLANKVAELVEDKCKVLEKLSLCKKEYAELENTLKDASFLQESIIASNIKTTYEELNNSNSALKNEIECLEKELKGEKSKQSEQDDLVAEIQKRVASLENEAKSIQLQVAEAKTTLKVYEINRERLKTSLQDAVEENGHLHESEKQLLQEAEGWDERFSELNEQTKMFESSQTNMEEALKNKESQVKSLTDGLLRMKDWSCATGEQDSTDDNHGNNDIKSETENGQHLDDPEKETVKKLIYAAKLNACLKSLETERNQLYSKLTDEKKAKEELAERTERLQREHVILQSGNTEFESEVQKLQQKLKVMTELYQENEMNLHRKLTVEEKERLQKEEKLSKVDEKINHAAEELNAYRQRAKDLEEELERTVRSYENQIMSHEKKAHDNWLTARAAERQLNDMRKENLHSRQKLTEAEFKYDILEKDPYAHDDTATAFGREQSPYGPSPMGRPSSETRAFLSPPTLLEGPLRLSPVLPGGGGRGSRGLGNRGTPEVGNERGELNTNRLSDPHRPPSDTGSLSPPWDRDHRVILPHPGHLYNEQSLPPRRPERFYSNPLNSGRLSGPAELRSYNMHSLEKTDGLSSENNLRMDLSGNEIRDHSNGSNMLNIPDQSLPPENETLGSGIVPPPLPFLRAPLMSVDPRGSFMRRGPPFPPLPPGSVYGAQEYFPRDFAGLPRPLLPMRGPFPMRPFSQYPPPPRAGFFPPPPSDNRNELPAELTQLSTVSSTDHQESQQETG</sequence>
<dbReference type="RefSeq" id="XP_015745294.2">
    <property type="nucleotide sequence ID" value="XM_015889808.2"/>
</dbReference>
<feature type="compositionally biased region" description="Polar residues" evidence="9">
    <location>
        <begin position="1640"/>
        <end position="1650"/>
    </location>
</feature>
<dbReference type="GeneID" id="103059599"/>
<feature type="compositionally biased region" description="Polar residues" evidence="9">
    <location>
        <begin position="323"/>
        <end position="334"/>
    </location>
</feature>
<gene>
    <name evidence="13" type="primary">MIA2</name>
</gene>
<feature type="compositionally biased region" description="Basic and acidic residues" evidence="9">
    <location>
        <begin position="1377"/>
        <end position="1386"/>
    </location>
</feature>
<feature type="region of interest" description="Disordered" evidence="9">
    <location>
        <begin position="1622"/>
        <end position="1676"/>
    </location>
</feature>
<proteinExistence type="predicted"/>
<evidence type="ECO:0000256" key="9">
    <source>
        <dbReference type="SAM" id="MobiDB-lite"/>
    </source>
</evidence>
<dbReference type="GO" id="GO:0070971">
    <property type="term" value="C:endoplasmic reticulum exit site"/>
    <property type="evidence" value="ECO:0007669"/>
    <property type="project" value="TreeGrafter"/>
</dbReference>
<feature type="region of interest" description="Disordered" evidence="9">
    <location>
        <begin position="1377"/>
        <end position="1412"/>
    </location>
</feature>
<feature type="region of interest" description="Disordered" evidence="9">
    <location>
        <begin position="1986"/>
        <end position="2013"/>
    </location>
</feature>
<dbReference type="OMA" id="ANTCEKH"/>
<evidence type="ECO:0000259" key="11">
    <source>
        <dbReference type="PROSITE" id="PS50002"/>
    </source>
</evidence>
<feature type="compositionally biased region" description="Basic and acidic residues" evidence="9">
    <location>
        <begin position="341"/>
        <end position="350"/>
    </location>
</feature>
<feature type="coiled-coil region" evidence="8">
    <location>
        <begin position="2025"/>
        <end position="2193"/>
    </location>
</feature>
<feature type="compositionally biased region" description="Polar residues" evidence="9">
    <location>
        <begin position="1347"/>
        <end position="1357"/>
    </location>
</feature>
<keyword evidence="4" id="KW-0256">Endoplasmic reticulum</keyword>
<organism evidence="12 13">
    <name type="scientific">Python bivittatus</name>
    <name type="common">Burmese python</name>
    <name type="synonym">Python molurus bivittatus</name>
    <dbReference type="NCBI Taxonomy" id="176946"/>
    <lineage>
        <taxon>Eukaryota</taxon>
        <taxon>Metazoa</taxon>
        <taxon>Chordata</taxon>
        <taxon>Craniata</taxon>
        <taxon>Vertebrata</taxon>
        <taxon>Euteleostomi</taxon>
        <taxon>Lepidosauria</taxon>
        <taxon>Squamata</taxon>
        <taxon>Bifurcata</taxon>
        <taxon>Unidentata</taxon>
        <taxon>Episquamata</taxon>
        <taxon>Toxicofera</taxon>
        <taxon>Serpentes</taxon>
        <taxon>Henophidia</taxon>
        <taxon>Pythonidae</taxon>
        <taxon>Python</taxon>
    </lineage>
</organism>
<dbReference type="GO" id="GO:0005789">
    <property type="term" value="C:endoplasmic reticulum membrane"/>
    <property type="evidence" value="ECO:0007669"/>
    <property type="project" value="UniProtKB-SubCell"/>
</dbReference>
<evidence type="ECO:0000256" key="5">
    <source>
        <dbReference type="ARBA" id="ARBA00023054"/>
    </source>
</evidence>
<dbReference type="InterPro" id="IPR036028">
    <property type="entry name" value="SH3-like_dom_sf"/>
</dbReference>
<keyword evidence="5 8" id="KW-0175">Coiled coil</keyword>
<feature type="region of interest" description="Disordered" evidence="9">
    <location>
        <begin position="166"/>
        <end position="185"/>
    </location>
</feature>
<feature type="region of interest" description="Disordered" evidence="9">
    <location>
        <begin position="323"/>
        <end position="350"/>
    </location>
</feature>
<evidence type="ECO:0000256" key="3">
    <source>
        <dbReference type="ARBA" id="ARBA00022729"/>
    </source>
</evidence>
<dbReference type="SUPFAM" id="SSF50044">
    <property type="entry name" value="SH3-domain"/>
    <property type="match status" value="1"/>
</dbReference>
<feature type="compositionally biased region" description="Basic and acidic residues" evidence="9">
    <location>
        <begin position="197"/>
        <end position="210"/>
    </location>
</feature>
<feature type="region of interest" description="Disordered" evidence="9">
    <location>
        <begin position="1334"/>
        <end position="1361"/>
    </location>
</feature>
<dbReference type="PROSITE" id="PS50002">
    <property type="entry name" value="SH3"/>
    <property type="match status" value="1"/>
</dbReference>
<feature type="compositionally biased region" description="Basic and acidic residues" evidence="9">
    <location>
        <begin position="2509"/>
        <end position="2518"/>
    </location>
</feature>
<dbReference type="PANTHER" id="PTHR23158">
    <property type="entry name" value="MELANOMA INHIBITORY ACTIVITY-RELATED"/>
    <property type="match status" value="1"/>
</dbReference>
<feature type="signal peptide" evidence="10">
    <location>
        <begin position="1"/>
        <end position="22"/>
    </location>
</feature>
<dbReference type="Pfam" id="PF07653">
    <property type="entry name" value="SH3_2"/>
    <property type="match status" value="1"/>
</dbReference>
<evidence type="ECO:0000256" key="8">
    <source>
        <dbReference type="SAM" id="Coils"/>
    </source>
</evidence>
<evidence type="ECO:0000313" key="12">
    <source>
        <dbReference type="Proteomes" id="UP000695026"/>
    </source>
</evidence>
<feature type="compositionally biased region" description="Gly residues" evidence="9">
    <location>
        <begin position="2258"/>
        <end position="2270"/>
    </location>
</feature>
<feature type="chain" id="PRO_5039945768" evidence="10">
    <location>
        <begin position="23"/>
        <end position="2518"/>
    </location>
</feature>
<dbReference type="PANTHER" id="PTHR23158:SF38">
    <property type="entry name" value="MELANOMA INHIBITORY ACTIVITY PROTEIN 2"/>
    <property type="match status" value="1"/>
</dbReference>
<dbReference type="Gene3D" id="2.30.30.40">
    <property type="entry name" value="SH3 Domains"/>
    <property type="match status" value="1"/>
</dbReference>
<dbReference type="GO" id="GO:0009306">
    <property type="term" value="P:protein secretion"/>
    <property type="evidence" value="ECO:0007669"/>
    <property type="project" value="TreeGrafter"/>
</dbReference>
<evidence type="ECO:0000256" key="7">
    <source>
        <dbReference type="PROSITE-ProRule" id="PRU00192"/>
    </source>
</evidence>
<keyword evidence="12" id="KW-1185">Reference proteome</keyword>
<feature type="compositionally biased region" description="Polar residues" evidence="9">
    <location>
        <begin position="1666"/>
        <end position="1676"/>
    </location>
</feature>
<accession>A0A9F3QTJ5</accession>
<evidence type="ECO:0000256" key="1">
    <source>
        <dbReference type="ARBA" id="ARBA00004389"/>
    </source>
</evidence>
<dbReference type="OrthoDB" id="3548878at2759"/>
<feature type="compositionally biased region" description="Pro residues" evidence="9">
    <location>
        <begin position="2474"/>
        <end position="2489"/>
    </location>
</feature>
<evidence type="ECO:0000256" key="4">
    <source>
        <dbReference type="ARBA" id="ARBA00022824"/>
    </source>
</evidence>
<dbReference type="CTD" id="4253"/>
<evidence type="ECO:0000313" key="13">
    <source>
        <dbReference type="RefSeq" id="XP_015745294.2"/>
    </source>
</evidence>
<feature type="domain" description="SH3" evidence="11">
    <location>
        <begin position="39"/>
        <end position="101"/>
    </location>
</feature>
<dbReference type="InterPro" id="IPR051500">
    <property type="entry name" value="cTAGE_MIA/OTOR"/>
</dbReference>
<feature type="region of interest" description="Disordered" evidence="9">
    <location>
        <begin position="2217"/>
        <end position="2341"/>
    </location>
</feature>
<feature type="compositionally biased region" description="Polar residues" evidence="9">
    <location>
        <begin position="216"/>
        <end position="232"/>
    </location>
</feature>
<reference evidence="13" key="1">
    <citation type="submission" date="2025-08" db="UniProtKB">
        <authorList>
            <consortium name="RefSeq"/>
        </authorList>
    </citation>
    <scope>IDENTIFICATION</scope>
    <source>
        <tissue evidence="13">Liver</tissue>
    </source>
</reference>
<dbReference type="InterPro" id="IPR001452">
    <property type="entry name" value="SH3_domain"/>
</dbReference>
<feature type="region of interest" description="Disordered" evidence="9">
    <location>
        <begin position="197"/>
        <end position="232"/>
    </location>
</feature>
<protein>
    <submittedName>
        <fullName evidence="13">Melanoma inhibitory activity protein 2 isoform X1</fullName>
    </submittedName>
</protein>
<dbReference type="Proteomes" id="UP000695026">
    <property type="component" value="Unplaced"/>
</dbReference>
<dbReference type="GO" id="GO:0006888">
    <property type="term" value="P:endoplasmic reticulum to Golgi vesicle-mediated transport"/>
    <property type="evidence" value="ECO:0007669"/>
    <property type="project" value="TreeGrafter"/>
</dbReference>
<keyword evidence="3 10" id="KW-0732">Signal</keyword>
<feature type="compositionally biased region" description="Basic and acidic residues" evidence="9">
    <location>
        <begin position="1993"/>
        <end position="2013"/>
    </location>
</feature>
<feature type="region of interest" description="Disordered" evidence="9">
    <location>
        <begin position="2470"/>
        <end position="2518"/>
    </location>
</feature>
<dbReference type="GO" id="GO:0035459">
    <property type="term" value="P:vesicle cargo loading"/>
    <property type="evidence" value="ECO:0007669"/>
    <property type="project" value="TreeGrafter"/>
</dbReference>
<evidence type="ECO:0000256" key="2">
    <source>
        <dbReference type="ARBA" id="ARBA00022443"/>
    </source>
</evidence>
<keyword evidence="2 7" id="KW-0728">SH3 domain</keyword>
<name>A0A9F3QTJ5_PYTBI</name>
<evidence type="ECO:0000256" key="6">
    <source>
        <dbReference type="ARBA" id="ARBA00023180"/>
    </source>
</evidence>
<keyword evidence="6" id="KW-0325">Glycoprotein</keyword>